<dbReference type="EMBL" id="JXRQ01000015">
    <property type="protein sequence ID" value="KIL51461.1"/>
    <property type="molecule type" value="Genomic_DNA"/>
</dbReference>
<keyword evidence="2" id="KW-1185">Reference proteome</keyword>
<dbReference type="Proteomes" id="UP000031950">
    <property type="component" value="Unassembled WGS sequence"/>
</dbReference>
<name>A0A0C2W4D1_9BACL</name>
<dbReference type="OrthoDB" id="2449800at2"/>
<accession>A0A0C2W4D1</accession>
<dbReference type="PATRIC" id="fig|135826.4.peg.968"/>
<proteinExistence type="predicted"/>
<dbReference type="STRING" id="135826.KP77_09730"/>
<dbReference type="AlphaFoldDB" id="A0A0C2W4D1"/>
<organism evidence="1 2">
    <name type="scientific">Jeotgalibacillus alimentarius</name>
    <dbReference type="NCBI Taxonomy" id="135826"/>
    <lineage>
        <taxon>Bacteria</taxon>
        <taxon>Bacillati</taxon>
        <taxon>Bacillota</taxon>
        <taxon>Bacilli</taxon>
        <taxon>Bacillales</taxon>
        <taxon>Caryophanaceae</taxon>
        <taxon>Jeotgalibacillus</taxon>
    </lineage>
</organism>
<evidence type="ECO:0000313" key="1">
    <source>
        <dbReference type="EMBL" id="KIL51461.1"/>
    </source>
</evidence>
<sequence length="239" mass="28341">MEKHTLLFEQSRADSKIFRKDYSLSEELKDVFFENVYTGLNNYVLKHHIVSIYPDFLEFARTCEARPEKEEYAAFLFYWWRLLDDTHKNPASNIFTEFHAEHFAFFKKHPIFLSWLNQAKKITPGFYFTAGHIGSNGCTLVDLKSKEVIHVMFPSNTLPFPRKGTVVSCILLPFAEHLHLPLAVYPFEYSTREEIAPHIHHYYNELKDEKDPYMVWLQMFMSLLLVEKYTLSGEEPWKD</sequence>
<evidence type="ECO:0000313" key="2">
    <source>
        <dbReference type="Proteomes" id="UP000031950"/>
    </source>
</evidence>
<gene>
    <name evidence="1" type="ORF">KP77_09730</name>
</gene>
<comment type="caution">
    <text evidence="1">The sequence shown here is derived from an EMBL/GenBank/DDBJ whole genome shotgun (WGS) entry which is preliminary data.</text>
</comment>
<protein>
    <submittedName>
        <fullName evidence="1">Uncharacterized protein</fullName>
    </submittedName>
</protein>
<reference evidence="1 2" key="1">
    <citation type="submission" date="2015-01" db="EMBL/GenBank/DDBJ databases">
        <title>Genome sequence of Jeotgalibacillus alimentarius.</title>
        <authorList>
            <person name="Goh K.M."/>
            <person name="Chan K.-G."/>
            <person name="Yaakop A.S."/>
            <person name="Ee R."/>
            <person name="Gan H.M."/>
            <person name="Chan C.S."/>
        </authorList>
    </citation>
    <scope>NUCLEOTIDE SEQUENCE [LARGE SCALE GENOMIC DNA]</scope>
    <source>
        <strain evidence="1 2">YKJ-13</strain>
    </source>
</reference>
<dbReference type="RefSeq" id="WP_041121587.1">
    <property type="nucleotide sequence ID" value="NZ_JXRQ01000015.1"/>
</dbReference>